<evidence type="ECO:0000259" key="4">
    <source>
        <dbReference type="SMART" id="SM00642"/>
    </source>
</evidence>
<dbReference type="InterPro" id="IPR013780">
    <property type="entry name" value="Glyco_hydro_b"/>
</dbReference>
<evidence type="ECO:0000256" key="2">
    <source>
        <dbReference type="ARBA" id="ARBA00022801"/>
    </source>
</evidence>
<dbReference type="PANTHER" id="PTHR10357">
    <property type="entry name" value="ALPHA-AMYLASE FAMILY MEMBER"/>
    <property type="match status" value="1"/>
</dbReference>
<sequence>MKWFQKSVVYEIYPRSFKDTNHDGVGDLRGVIQKLDYFKELGIGALWLAPVYTSPMADFGYDVADYCGVDPIFGTIRELDDLINKAHEKEIKVIMDFVPNHTSDKHPWFEASRSSEDDPKRSWYIWKKGKKDGSPNNWLSTFGGSGWEYDDKTQSYYYHSFLKEQPDLNWRNPEVKEAMKNVLRFWLDRGVDGFRVDVVYYIFKDAEFKDNPLNPQFVPGTDNPYMEQIHVYDKGLPETLGVVKEFCHVLEEYKDKCLISEIYAPFEKLKPYYAACDTKIHFPFNMNLIGLNWSAEDYRSLVEEVESNLREDDVPNYILGNHDKSRVVSRVGKPRARLLAMLQMTLRSTPFIYYGEELGMENGDIHEDEIRDNFEKHVPGMGLGRDPMRTPMQWTAEQYSGFSEARPWLPVASGYAECNVVSERGDPASFLNLYKKLIHTRNTSDALLKGKYETVDVDNEEVYAYSRAYEKEKFIVLLNFSDQEQKILLRGRYVLVCSSFMDKAKEGNVDSRRVTLRPNEGQLLRVEV</sequence>
<evidence type="ECO:0000256" key="1">
    <source>
        <dbReference type="ARBA" id="ARBA00008061"/>
    </source>
</evidence>
<dbReference type="Pfam" id="PF16657">
    <property type="entry name" value="Malt_amylase_C"/>
    <property type="match status" value="1"/>
</dbReference>
<keyword evidence="3" id="KW-0326">Glycosidase</keyword>
<comment type="caution">
    <text evidence="5">The sequence shown here is derived from an EMBL/GenBank/DDBJ whole genome shotgun (WGS) entry which is preliminary data.</text>
</comment>
<dbReference type="GO" id="GO:0016798">
    <property type="term" value="F:hydrolase activity, acting on glycosyl bonds"/>
    <property type="evidence" value="ECO:0007669"/>
    <property type="project" value="UniProtKB-KW"/>
</dbReference>
<dbReference type="Gene3D" id="3.20.20.80">
    <property type="entry name" value="Glycosidases"/>
    <property type="match status" value="2"/>
</dbReference>
<dbReference type="SMART" id="SM00642">
    <property type="entry name" value="Aamy"/>
    <property type="match status" value="1"/>
</dbReference>
<organism evidence="5 6">
    <name type="scientific">Candidatus Taylorbacteria bacterium RIFCSPLOWO2_12_FULL_43_20</name>
    <dbReference type="NCBI Taxonomy" id="1802332"/>
    <lineage>
        <taxon>Bacteria</taxon>
        <taxon>Candidatus Tayloriibacteriota</taxon>
    </lineage>
</organism>
<dbReference type="Gene3D" id="3.90.400.10">
    <property type="entry name" value="Oligo-1,6-glucosidase, Domain 2"/>
    <property type="match status" value="1"/>
</dbReference>
<keyword evidence="2" id="KW-0378">Hydrolase</keyword>
<evidence type="ECO:0000256" key="3">
    <source>
        <dbReference type="ARBA" id="ARBA00023295"/>
    </source>
</evidence>
<gene>
    <name evidence="5" type="ORF">A3G52_04190</name>
</gene>
<feature type="domain" description="Glycosyl hydrolase family 13 catalytic" evidence="4">
    <location>
        <begin position="11"/>
        <end position="385"/>
    </location>
</feature>
<dbReference type="InterPro" id="IPR017853">
    <property type="entry name" value="GH"/>
</dbReference>
<dbReference type="SUPFAM" id="SSF51011">
    <property type="entry name" value="Glycosyl hydrolase domain"/>
    <property type="match status" value="1"/>
</dbReference>
<evidence type="ECO:0000313" key="6">
    <source>
        <dbReference type="Proteomes" id="UP000177269"/>
    </source>
</evidence>
<dbReference type="FunFam" id="3.90.400.10:FF:000002">
    <property type="entry name" value="Sucrose isomerase"/>
    <property type="match status" value="1"/>
</dbReference>
<dbReference type="PANTHER" id="PTHR10357:SF179">
    <property type="entry name" value="NEUTRAL AND BASIC AMINO ACID TRANSPORT PROTEIN RBAT"/>
    <property type="match status" value="1"/>
</dbReference>
<accession>A0A1G2P056</accession>
<dbReference type="InterPro" id="IPR032091">
    <property type="entry name" value="Malt_amylase-like_C"/>
</dbReference>
<dbReference type="CDD" id="cd11331">
    <property type="entry name" value="AmyAc_OligoGlu_like"/>
    <property type="match status" value="1"/>
</dbReference>
<protein>
    <recommendedName>
        <fullName evidence="4">Glycosyl hydrolase family 13 catalytic domain-containing protein</fullName>
    </recommendedName>
</protein>
<comment type="similarity">
    <text evidence="1">Belongs to the glycosyl hydrolase 13 family.</text>
</comment>
<dbReference type="Gene3D" id="2.60.40.1180">
    <property type="entry name" value="Golgi alpha-mannosidase II"/>
    <property type="match status" value="1"/>
</dbReference>
<evidence type="ECO:0000313" key="5">
    <source>
        <dbReference type="EMBL" id="OHA41735.1"/>
    </source>
</evidence>
<dbReference type="GO" id="GO:0005975">
    <property type="term" value="P:carbohydrate metabolic process"/>
    <property type="evidence" value="ECO:0007669"/>
    <property type="project" value="InterPro"/>
</dbReference>
<dbReference type="Pfam" id="PF00128">
    <property type="entry name" value="Alpha-amylase"/>
    <property type="match status" value="1"/>
</dbReference>
<dbReference type="SUPFAM" id="SSF51445">
    <property type="entry name" value="(Trans)glycosidases"/>
    <property type="match status" value="1"/>
</dbReference>
<name>A0A1G2P056_9BACT</name>
<dbReference type="Proteomes" id="UP000177269">
    <property type="component" value="Unassembled WGS sequence"/>
</dbReference>
<proteinExistence type="inferred from homology"/>
<dbReference type="InterPro" id="IPR045857">
    <property type="entry name" value="O16G_dom_2"/>
</dbReference>
<dbReference type="EMBL" id="MHSK01000026">
    <property type="protein sequence ID" value="OHA41735.1"/>
    <property type="molecule type" value="Genomic_DNA"/>
</dbReference>
<reference evidence="5 6" key="1">
    <citation type="journal article" date="2016" name="Nat. Commun.">
        <title>Thousands of microbial genomes shed light on interconnected biogeochemical processes in an aquifer system.</title>
        <authorList>
            <person name="Anantharaman K."/>
            <person name="Brown C.T."/>
            <person name="Hug L.A."/>
            <person name="Sharon I."/>
            <person name="Castelle C.J."/>
            <person name="Probst A.J."/>
            <person name="Thomas B.C."/>
            <person name="Singh A."/>
            <person name="Wilkins M.J."/>
            <person name="Karaoz U."/>
            <person name="Brodie E.L."/>
            <person name="Williams K.H."/>
            <person name="Hubbard S.S."/>
            <person name="Banfield J.F."/>
        </authorList>
    </citation>
    <scope>NUCLEOTIDE SEQUENCE [LARGE SCALE GENOMIC DNA]</scope>
</reference>
<dbReference type="AlphaFoldDB" id="A0A1G2P056"/>
<dbReference type="InterPro" id="IPR006047">
    <property type="entry name" value="GH13_cat_dom"/>
</dbReference>